<keyword evidence="2 4" id="KW-0694">RNA-binding</keyword>
<evidence type="ECO:0000313" key="8">
    <source>
        <dbReference type="Proteomes" id="UP000429958"/>
    </source>
</evidence>
<dbReference type="PANTHER" id="PTHR47683:SF4">
    <property type="entry name" value="PSEUDOURIDINE SYNTHASE"/>
    <property type="match status" value="1"/>
</dbReference>
<dbReference type="FunFam" id="3.30.70.1560:FF:000001">
    <property type="entry name" value="Pseudouridine synthase"/>
    <property type="match status" value="1"/>
</dbReference>
<dbReference type="InterPro" id="IPR000748">
    <property type="entry name" value="PsdUridine_synth_RsuA/RluB/E/F"/>
</dbReference>
<dbReference type="PROSITE" id="PS01149">
    <property type="entry name" value="PSI_RSU"/>
    <property type="match status" value="1"/>
</dbReference>
<dbReference type="SMART" id="SM00363">
    <property type="entry name" value="S4"/>
    <property type="match status" value="1"/>
</dbReference>
<dbReference type="Gene3D" id="3.30.70.1560">
    <property type="entry name" value="Alpha-L RNA-binding motif"/>
    <property type="match status" value="1"/>
</dbReference>
<dbReference type="GO" id="GO:0003723">
    <property type="term" value="F:RNA binding"/>
    <property type="evidence" value="ECO:0007669"/>
    <property type="project" value="UniProtKB-KW"/>
</dbReference>
<organism evidence="7 8">
    <name type="scientific">Clostridium porci</name>
    <dbReference type="NCBI Taxonomy" id="2605778"/>
    <lineage>
        <taxon>Bacteria</taxon>
        <taxon>Bacillati</taxon>
        <taxon>Bacillota</taxon>
        <taxon>Clostridia</taxon>
        <taxon>Eubacteriales</taxon>
        <taxon>Clostridiaceae</taxon>
        <taxon>Clostridium</taxon>
    </lineage>
</organism>
<dbReference type="FunFam" id="3.10.290.10:FF:000003">
    <property type="entry name" value="Pseudouridine synthase"/>
    <property type="match status" value="1"/>
</dbReference>
<protein>
    <recommendedName>
        <fullName evidence="5">Pseudouridine synthase</fullName>
        <ecNumber evidence="5">5.4.99.-</ecNumber>
    </recommendedName>
</protein>
<proteinExistence type="inferred from homology"/>
<evidence type="ECO:0000313" key="7">
    <source>
        <dbReference type="EMBL" id="MSS35343.1"/>
    </source>
</evidence>
<dbReference type="Pfam" id="PF00849">
    <property type="entry name" value="PseudoU_synth_2"/>
    <property type="match status" value="1"/>
</dbReference>
<dbReference type="InterPro" id="IPR042092">
    <property type="entry name" value="PsdUridine_s_RsuA/RluB/E/F_cat"/>
</dbReference>
<keyword evidence="8" id="KW-1185">Reference proteome</keyword>
<dbReference type="EC" id="5.4.99.-" evidence="5"/>
<reference evidence="7 8" key="1">
    <citation type="submission" date="2019-08" db="EMBL/GenBank/DDBJ databases">
        <title>In-depth cultivation of the pig gut microbiome towards novel bacterial diversity and tailored functional studies.</title>
        <authorList>
            <person name="Wylensek D."/>
            <person name="Hitch T.C.A."/>
            <person name="Clavel T."/>
        </authorList>
    </citation>
    <scope>NUCLEOTIDE SEQUENCE [LARGE SCALE GENOMIC DNA]</scope>
    <source>
        <strain evidence="7 8">WCA-389-WT-23D1</strain>
    </source>
</reference>
<dbReference type="PANTHER" id="PTHR47683">
    <property type="entry name" value="PSEUDOURIDINE SYNTHASE FAMILY PROTEIN-RELATED"/>
    <property type="match status" value="1"/>
</dbReference>
<dbReference type="InterPro" id="IPR006145">
    <property type="entry name" value="PsdUridine_synth_RsuA/RluA"/>
</dbReference>
<sequence>MAEKGRSKAFAMRLDKFLAEMGQGSRSQVKELIQKGHVQVNGRVVKSPEGKVNPEFDRICLDGEAVAYAGMEYYMLNKPQGVVSATEDERYTTVVQLIDTALRKDLFPVGRLDIDTEGLLLITNDGALTHRLLSPKKHVDKVYRVRFQGEMPSDAQQKFEEGMFLEDGTRTLPAHLRILGRYEAEVTLHEGKFHQVKRMFQALGCQVVYLKRLSMGPLTLDENLAPGQYRPLSETELQALQKGESGK</sequence>
<evidence type="ECO:0000259" key="6">
    <source>
        <dbReference type="SMART" id="SM00363"/>
    </source>
</evidence>
<dbReference type="GO" id="GO:0000455">
    <property type="term" value="P:enzyme-directed rRNA pseudouridine synthesis"/>
    <property type="evidence" value="ECO:0007669"/>
    <property type="project" value="UniProtKB-ARBA"/>
</dbReference>
<dbReference type="AlphaFoldDB" id="A0A7X2NIF0"/>
<dbReference type="Proteomes" id="UP000429958">
    <property type="component" value="Unassembled WGS sequence"/>
</dbReference>
<keyword evidence="3 5" id="KW-0413">Isomerase</keyword>
<dbReference type="InterPro" id="IPR050343">
    <property type="entry name" value="RsuA_PseudoU_synthase"/>
</dbReference>
<comment type="similarity">
    <text evidence="1 5">Belongs to the pseudouridine synthase RsuA family.</text>
</comment>
<dbReference type="RefSeq" id="WP_154470741.1">
    <property type="nucleotide sequence ID" value="NZ_DBEWUL010000097.1"/>
</dbReference>
<dbReference type="InterPro" id="IPR002942">
    <property type="entry name" value="S4_RNA-bd"/>
</dbReference>
<dbReference type="GO" id="GO:0005829">
    <property type="term" value="C:cytosol"/>
    <property type="evidence" value="ECO:0007669"/>
    <property type="project" value="UniProtKB-ARBA"/>
</dbReference>
<dbReference type="CDD" id="cd02553">
    <property type="entry name" value="PseudoU_synth_RsuA"/>
    <property type="match status" value="1"/>
</dbReference>
<dbReference type="Gene3D" id="3.30.70.580">
    <property type="entry name" value="Pseudouridine synthase I, catalytic domain, N-terminal subdomain"/>
    <property type="match status" value="1"/>
</dbReference>
<evidence type="ECO:0000256" key="3">
    <source>
        <dbReference type="ARBA" id="ARBA00023235"/>
    </source>
</evidence>
<comment type="caution">
    <text evidence="7">The sequence shown here is derived from an EMBL/GenBank/DDBJ whole genome shotgun (WGS) entry which is preliminary data.</text>
</comment>
<gene>
    <name evidence="7" type="ORF">FYJ39_01765</name>
</gene>
<dbReference type="InterPro" id="IPR020103">
    <property type="entry name" value="PsdUridine_synth_cat_dom_sf"/>
</dbReference>
<dbReference type="GO" id="GO:0120159">
    <property type="term" value="F:rRNA pseudouridine synthase activity"/>
    <property type="evidence" value="ECO:0007669"/>
    <property type="project" value="UniProtKB-ARBA"/>
</dbReference>
<name>A0A7X2NIF0_9CLOT</name>
<dbReference type="InterPro" id="IPR036986">
    <property type="entry name" value="S4_RNA-bd_sf"/>
</dbReference>
<dbReference type="EMBL" id="VUMD01000001">
    <property type="protein sequence ID" value="MSS35343.1"/>
    <property type="molecule type" value="Genomic_DNA"/>
</dbReference>
<dbReference type="SUPFAM" id="SSF55174">
    <property type="entry name" value="Alpha-L RNA-binding motif"/>
    <property type="match status" value="1"/>
</dbReference>
<dbReference type="InterPro" id="IPR020094">
    <property type="entry name" value="TruA/RsuA/RluB/E/F_N"/>
</dbReference>
<dbReference type="InterPro" id="IPR018496">
    <property type="entry name" value="PsdUridine_synth_RsuA/RluB_CS"/>
</dbReference>
<dbReference type="Pfam" id="PF01479">
    <property type="entry name" value="S4"/>
    <property type="match status" value="1"/>
</dbReference>
<evidence type="ECO:0000256" key="5">
    <source>
        <dbReference type="RuleBase" id="RU003887"/>
    </source>
</evidence>
<evidence type="ECO:0000256" key="2">
    <source>
        <dbReference type="ARBA" id="ARBA00022884"/>
    </source>
</evidence>
<accession>A0A7X2NIF0</accession>
<feature type="domain" description="RNA-binding S4" evidence="6">
    <location>
        <begin position="12"/>
        <end position="70"/>
    </location>
</feature>
<dbReference type="SUPFAM" id="SSF55120">
    <property type="entry name" value="Pseudouridine synthase"/>
    <property type="match status" value="1"/>
</dbReference>
<dbReference type="PROSITE" id="PS50889">
    <property type="entry name" value="S4"/>
    <property type="match status" value="1"/>
</dbReference>
<dbReference type="NCBIfam" id="TIGR00093">
    <property type="entry name" value="pseudouridine synthase"/>
    <property type="match status" value="1"/>
</dbReference>
<dbReference type="CDD" id="cd00165">
    <property type="entry name" value="S4"/>
    <property type="match status" value="1"/>
</dbReference>
<evidence type="ECO:0000256" key="1">
    <source>
        <dbReference type="ARBA" id="ARBA00008348"/>
    </source>
</evidence>
<dbReference type="Gene3D" id="3.10.290.10">
    <property type="entry name" value="RNA-binding S4 domain"/>
    <property type="match status" value="1"/>
</dbReference>
<evidence type="ECO:0000256" key="4">
    <source>
        <dbReference type="PROSITE-ProRule" id="PRU00182"/>
    </source>
</evidence>